<dbReference type="KEGG" id="ccal:108624158"/>
<sequence>MESEKNKPSSSGHQDSLGFFSSKFSSMEPESHLESLGLTVNNGKARFKLNEDAPLYTSQTVPHCTEDDDDEMSFVVLGTNSMETIQQSSLASYVNIQEKCMSTDYNSIVSSLEASEINQKLSELLQENAKLKEALKQNNVAMKQQFNTLAKWQEEIMQVHQNHKKKFSETRELINYLKKENQELKLKFTMELEQGNVDLNEEKKNEKHEKELTSTKLTSPSLSDLEVMLNEAITTENNDEPLEQSSTLKIKQDQNLSMNKTSEQASTNDEISEQPSTNDEISEQPSTSNERLERSLTINKTQEKPSTSIESTVQASISIDKAVEKLKELNINSIETIKKLDNSERQNVNGMDLIEGVSLDLDKMKAFIEEEKRQLEIRKQNLQLEYEYLHCAKQSLEEERSSLEQKQLSLDQQGYLYEMYSEIAMNDEKKFSDKCEEMTKEIKVLHDTIERKEDCIKRLEDELSLQKEEIDLLGTQVKIYEEDFKQEKRLKEQLLEERTTLNEALQAQIKFNEKLRYRLMQALPNGGEIDDIELERPLISAYLCPICNSYFRSVETLERHVSDCLK</sequence>
<keyword evidence="2" id="KW-0963">Cytoplasm</keyword>
<evidence type="ECO:0000313" key="12">
    <source>
        <dbReference type="RefSeq" id="XP_017878749.1"/>
    </source>
</evidence>
<proteinExistence type="predicted"/>
<gene>
    <name evidence="12" type="primary">LOC108624158</name>
</gene>
<evidence type="ECO:0000256" key="1">
    <source>
        <dbReference type="ARBA" id="ARBA00004496"/>
    </source>
</evidence>
<feature type="region of interest" description="Disordered" evidence="9">
    <location>
        <begin position="235"/>
        <end position="292"/>
    </location>
</feature>
<evidence type="ECO:0000256" key="4">
    <source>
        <dbReference type="ARBA" id="ARBA00022771"/>
    </source>
</evidence>
<dbReference type="GO" id="GO:0043122">
    <property type="term" value="P:regulation of canonical NF-kappaB signal transduction"/>
    <property type="evidence" value="ECO:0007669"/>
    <property type="project" value="TreeGrafter"/>
</dbReference>
<dbReference type="GO" id="GO:0008270">
    <property type="term" value="F:zinc ion binding"/>
    <property type="evidence" value="ECO:0007669"/>
    <property type="project" value="UniProtKB-KW"/>
</dbReference>
<dbReference type="GO" id="GO:0005634">
    <property type="term" value="C:nucleus"/>
    <property type="evidence" value="ECO:0007669"/>
    <property type="project" value="TreeGrafter"/>
</dbReference>
<feature type="region of interest" description="Disordered" evidence="9">
    <location>
        <begin position="197"/>
        <end position="223"/>
    </location>
</feature>
<keyword evidence="11" id="KW-1185">Reference proteome</keyword>
<keyword evidence="5" id="KW-0862">Zinc</keyword>
<evidence type="ECO:0000256" key="3">
    <source>
        <dbReference type="ARBA" id="ARBA00022723"/>
    </source>
</evidence>
<evidence type="ECO:0000313" key="11">
    <source>
        <dbReference type="Proteomes" id="UP000694925"/>
    </source>
</evidence>
<dbReference type="GeneID" id="108624158"/>
<feature type="coiled-coil region" evidence="8">
    <location>
        <begin position="326"/>
        <end position="413"/>
    </location>
</feature>
<evidence type="ECO:0000256" key="9">
    <source>
        <dbReference type="SAM" id="MobiDB-lite"/>
    </source>
</evidence>
<dbReference type="PANTHER" id="PTHR31553">
    <property type="entry name" value="NF-KAPPA-B ESSENTIAL MODULATOR"/>
    <property type="match status" value="1"/>
</dbReference>
<dbReference type="PROSITE" id="PS51801">
    <property type="entry name" value="ZF_CCHC_NOA"/>
    <property type="match status" value="1"/>
</dbReference>
<keyword evidence="6 8" id="KW-0175">Coiled coil</keyword>
<dbReference type="AlphaFoldDB" id="A0AAJ7N5L2"/>
<comment type="subcellular location">
    <subcellularLocation>
        <location evidence="1">Cytoplasm</location>
    </subcellularLocation>
</comment>
<feature type="compositionally biased region" description="Polar residues" evidence="9">
    <location>
        <begin position="243"/>
        <end position="289"/>
    </location>
</feature>
<evidence type="ECO:0000256" key="6">
    <source>
        <dbReference type="ARBA" id="ARBA00023054"/>
    </source>
</evidence>
<dbReference type="GO" id="GO:0070530">
    <property type="term" value="F:K63-linked polyubiquitin modification-dependent protein binding"/>
    <property type="evidence" value="ECO:0007669"/>
    <property type="project" value="InterPro"/>
</dbReference>
<dbReference type="Gene3D" id="1.20.5.390">
    <property type="entry name" value="L1 transposable element, trimerization domain"/>
    <property type="match status" value="1"/>
</dbReference>
<dbReference type="RefSeq" id="XP_017878749.1">
    <property type="nucleotide sequence ID" value="XM_018023260.2"/>
</dbReference>
<feature type="compositionally biased region" description="Low complexity" evidence="9">
    <location>
        <begin position="214"/>
        <end position="223"/>
    </location>
</feature>
<dbReference type="InterPro" id="IPR051301">
    <property type="entry name" value="Optineurin/NFkB_EssMod"/>
</dbReference>
<feature type="region of interest" description="Disordered" evidence="9">
    <location>
        <begin position="1"/>
        <end position="22"/>
    </location>
</feature>
<keyword evidence="3" id="KW-0479">Metal-binding</keyword>
<feature type="compositionally biased region" description="Basic and acidic residues" evidence="9">
    <location>
        <begin position="200"/>
        <end position="213"/>
    </location>
</feature>
<dbReference type="Proteomes" id="UP000694925">
    <property type="component" value="Unplaced"/>
</dbReference>
<feature type="coiled-coil region" evidence="8">
    <location>
        <begin position="442"/>
        <end position="507"/>
    </location>
</feature>
<dbReference type="InterPro" id="IPR021063">
    <property type="entry name" value="NEMO_N"/>
</dbReference>
<name>A0AAJ7N5L2_9HYME</name>
<feature type="coiled-coil region" evidence="8">
    <location>
        <begin position="114"/>
        <end position="145"/>
    </location>
</feature>
<evidence type="ECO:0000259" key="10">
    <source>
        <dbReference type="PROSITE" id="PS51801"/>
    </source>
</evidence>
<keyword evidence="4 7" id="KW-0863">Zinc-finger</keyword>
<organism evidence="11 12">
    <name type="scientific">Ceratina calcarata</name>
    <dbReference type="NCBI Taxonomy" id="156304"/>
    <lineage>
        <taxon>Eukaryota</taxon>
        <taxon>Metazoa</taxon>
        <taxon>Ecdysozoa</taxon>
        <taxon>Arthropoda</taxon>
        <taxon>Hexapoda</taxon>
        <taxon>Insecta</taxon>
        <taxon>Pterygota</taxon>
        <taxon>Neoptera</taxon>
        <taxon>Endopterygota</taxon>
        <taxon>Hymenoptera</taxon>
        <taxon>Apocrita</taxon>
        <taxon>Aculeata</taxon>
        <taxon>Apoidea</taxon>
        <taxon>Anthophila</taxon>
        <taxon>Apidae</taxon>
        <taxon>Ceratina</taxon>
        <taxon>Zadontomerus</taxon>
    </lineage>
</organism>
<dbReference type="Gene3D" id="1.20.5.990">
    <property type="entry name" value="Nemo cc2-lz domain - 1d5 darpin complex"/>
    <property type="match status" value="1"/>
</dbReference>
<reference evidence="12" key="1">
    <citation type="submission" date="2025-08" db="UniProtKB">
        <authorList>
            <consortium name="RefSeq"/>
        </authorList>
    </citation>
    <scope>IDENTIFICATION</scope>
    <source>
        <tissue evidence="12">Whole body</tissue>
    </source>
</reference>
<accession>A0AAJ7N5L2</accession>
<evidence type="ECO:0000256" key="7">
    <source>
        <dbReference type="PROSITE-ProRule" id="PRU01142"/>
    </source>
</evidence>
<dbReference type="Pfam" id="PF11577">
    <property type="entry name" value="NEMO"/>
    <property type="match status" value="1"/>
</dbReference>
<evidence type="ECO:0000256" key="8">
    <source>
        <dbReference type="SAM" id="Coils"/>
    </source>
</evidence>
<dbReference type="GO" id="GO:0005737">
    <property type="term" value="C:cytoplasm"/>
    <property type="evidence" value="ECO:0007669"/>
    <property type="project" value="UniProtKB-SubCell"/>
</dbReference>
<evidence type="ECO:0000256" key="5">
    <source>
        <dbReference type="ARBA" id="ARBA00022833"/>
    </source>
</evidence>
<dbReference type="InterPro" id="IPR034735">
    <property type="entry name" value="NEMO_ZF"/>
</dbReference>
<protein>
    <submittedName>
        <fullName evidence="12">Optineurin-like</fullName>
    </submittedName>
</protein>
<dbReference type="PANTHER" id="PTHR31553:SF1">
    <property type="entry name" value="NF-KAPPA-B ESSENTIAL MODULATOR"/>
    <property type="match status" value="1"/>
</dbReference>
<evidence type="ECO:0000256" key="2">
    <source>
        <dbReference type="ARBA" id="ARBA00022490"/>
    </source>
</evidence>
<feature type="domain" description="CCHC NOA-type" evidence="10">
    <location>
        <begin position="536"/>
        <end position="566"/>
    </location>
</feature>